<feature type="transmembrane region" description="Helical" evidence="9">
    <location>
        <begin position="127"/>
        <end position="157"/>
    </location>
</feature>
<dbReference type="PANTHER" id="PTHR30413">
    <property type="entry name" value="INNER MEMBRANE TRANSPORT PERMEASE"/>
    <property type="match status" value="1"/>
</dbReference>
<evidence type="ECO:0000313" key="12">
    <source>
        <dbReference type="Proteomes" id="UP001500141"/>
    </source>
</evidence>
<evidence type="ECO:0000256" key="2">
    <source>
        <dbReference type="ARBA" id="ARBA00007783"/>
    </source>
</evidence>
<keyword evidence="4 9" id="KW-1003">Cell membrane</keyword>
<dbReference type="Proteomes" id="UP001500141">
    <property type="component" value="Unassembled WGS sequence"/>
</dbReference>
<evidence type="ECO:0000256" key="1">
    <source>
        <dbReference type="ARBA" id="ARBA00004429"/>
    </source>
</evidence>
<evidence type="ECO:0000313" key="11">
    <source>
        <dbReference type="EMBL" id="GAA4772065.1"/>
    </source>
</evidence>
<evidence type="ECO:0000256" key="4">
    <source>
        <dbReference type="ARBA" id="ARBA00022475"/>
    </source>
</evidence>
<reference evidence="12" key="1">
    <citation type="journal article" date="2019" name="Int. J. Syst. Evol. Microbiol.">
        <title>The Global Catalogue of Microorganisms (GCM) 10K type strain sequencing project: providing services to taxonomists for standard genome sequencing and annotation.</title>
        <authorList>
            <consortium name="The Broad Institute Genomics Platform"/>
            <consortium name="The Broad Institute Genome Sequencing Center for Infectious Disease"/>
            <person name="Wu L."/>
            <person name="Ma J."/>
        </authorList>
    </citation>
    <scope>NUCLEOTIDE SEQUENCE [LARGE SCALE GENOMIC DNA]</scope>
    <source>
        <strain evidence="12">JCM 18198</strain>
    </source>
</reference>
<evidence type="ECO:0000256" key="6">
    <source>
        <dbReference type="ARBA" id="ARBA00022692"/>
    </source>
</evidence>
<name>A0ABP9A3U3_9FLAO</name>
<evidence type="ECO:0000256" key="9">
    <source>
        <dbReference type="RuleBase" id="RU361157"/>
    </source>
</evidence>
<comment type="caution">
    <text evidence="11">The sequence shown here is derived from an EMBL/GenBank/DDBJ whole genome shotgun (WGS) entry which is preliminary data.</text>
</comment>
<keyword evidence="5" id="KW-0997">Cell inner membrane</keyword>
<proteinExistence type="inferred from homology"/>
<dbReference type="PANTHER" id="PTHR30413:SF8">
    <property type="entry name" value="TRANSPORT PERMEASE PROTEIN"/>
    <property type="match status" value="1"/>
</dbReference>
<dbReference type="PROSITE" id="PS51012">
    <property type="entry name" value="ABC_TM2"/>
    <property type="match status" value="1"/>
</dbReference>
<sequence>MKYQEDFNDNEWLFEITPKNNFFQLPFKEIWRYRDLLLLFVKRDIVTVYKQTILGPLWYFIQPLFTAIIFTVIFNSMAGIATGSIPPFLFNLAGIIVWNYFTSCLNETSDTFKKNASIFGKVYFPRVIIPISIVITNLIKLGIQSFIFVCFYIFYLLKGMDNTLGINLVWYPFLVLIMGLLGLGFGMIISSMVTKYRDLTFLVSFGVQLLMYVSAVMYPMALLKEKLPQLGWLIEYNPLAYVVETSRYLLLGEGVISWGGLLYTVVVSVTVFFLGLVIFNKTEKKFIDTV</sequence>
<keyword evidence="3 9" id="KW-0813">Transport</keyword>
<dbReference type="EMBL" id="BAABIP010000018">
    <property type="protein sequence ID" value="GAA4772065.1"/>
    <property type="molecule type" value="Genomic_DNA"/>
</dbReference>
<feature type="transmembrane region" description="Helical" evidence="9">
    <location>
        <begin position="88"/>
        <end position="106"/>
    </location>
</feature>
<dbReference type="InterPro" id="IPR000412">
    <property type="entry name" value="ABC_2_transport"/>
</dbReference>
<comment type="similarity">
    <text evidence="2 9">Belongs to the ABC-2 integral membrane protein family.</text>
</comment>
<organism evidence="11 12">
    <name type="scientific">Flavobacterium hankyongi</name>
    <dbReference type="NCBI Taxonomy" id="1176532"/>
    <lineage>
        <taxon>Bacteria</taxon>
        <taxon>Pseudomonadati</taxon>
        <taxon>Bacteroidota</taxon>
        <taxon>Flavobacteriia</taxon>
        <taxon>Flavobacteriales</taxon>
        <taxon>Flavobacteriaceae</taxon>
        <taxon>Flavobacterium</taxon>
    </lineage>
</organism>
<comment type="subcellular location">
    <subcellularLocation>
        <location evidence="1">Cell inner membrane</location>
        <topology evidence="1">Multi-pass membrane protein</topology>
    </subcellularLocation>
    <subcellularLocation>
        <location evidence="9">Cell membrane</location>
        <topology evidence="9">Multi-pass membrane protein</topology>
    </subcellularLocation>
</comment>
<dbReference type="InterPro" id="IPR047817">
    <property type="entry name" value="ABC2_TM_bact-type"/>
</dbReference>
<dbReference type="InterPro" id="IPR013525">
    <property type="entry name" value="ABC2_TM"/>
</dbReference>
<evidence type="ECO:0000256" key="3">
    <source>
        <dbReference type="ARBA" id="ARBA00022448"/>
    </source>
</evidence>
<accession>A0ABP9A3U3</accession>
<evidence type="ECO:0000259" key="10">
    <source>
        <dbReference type="PROSITE" id="PS51012"/>
    </source>
</evidence>
<evidence type="ECO:0000256" key="7">
    <source>
        <dbReference type="ARBA" id="ARBA00022989"/>
    </source>
</evidence>
<feature type="transmembrane region" description="Helical" evidence="9">
    <location>
        <begin position="201"/>
        <end position="221"/>
    </location>
</feature>
<feature type="transmembrane region" description="Helical" evidence="9">
    <location>
        <begin position="255"/>
        <end position="279"/>
    </location>
</feature>
<feature type="domain" description="ABC transmembrane type-2" evidence="10">
    <location>
        <begin position="54"/>
        <end position="282"/>
    </location>
</feature>
<dbReference type="PRINTS" id="PR00164">
    <property type="entry name" value="ABC2TRNSPORT"/>
</dbReference>
<evidence type="ECO:0000256" key="5">
    <source>
        <dbReference type="ARBA" id="ARBA00022519"/>
    </source>
</evidence>
<keyword evidence="12" id="KW-1185">Reference proteome</keyword>
<keyword evidence="8 9" id="KW-0472">Membrane</keyword>
<dbReference type="Pfam" id="PF01061">
    <property type="entry name" value="ABC2_membrane"/>
    <property type="match status" value="1"/>
</dbReference>
<dbReference type="RefSeq" id="WP_264544661.1">
    <property type="nucleotide sequence ID" value="NZ_BAABIP010000018.1"/>
</dbReference>
<gene>
    <name evidence="11" type="ORF">GCM10023230_23060</name>
</gene>
<keyword evidence="6 9" id="KW-0812">Transmembrane</keyword>
<protein>
    <recommendedName>
        <fullName evidence="9">Transport permease protein</fullName>
    </recommendedName>
</protein>
<feature type="transmembrane region" description="Helical" evidence="9">
    <location>
        <begin position="169"/>
        <end position="189"/>
    </location>
</feature>
<feature type="transmembrane region" description="Helical" evidence="9">
    <location>
        <begin position="57"/>
        <end position="82"/>
    </location>
</feature>
<evidence type="ECO:0000256" key="8">
    <source>
        <dbReference type="ARBA" id="ARBA00023136"/>
    </source>
</evidence>
<keyword evidence="7 9" id="KW-1133">Transmembrane helix</keyword>